<gene>
    <name evidence="1" type="ORF">FGADI_13245</name>
</gene>
<evidence type="ECO:0000313" key="1">
    <source>
        <dbReference type="EMBL" id="KAF4943694.1"/>
    </source>
</evidence>
<dbReference type="AlphaFoldDB" id="A0A8H4SQM1"/>
<protein>
    <submittedName>
        <fullName evidence="1">Uncharacterized protein</fullName>
    </submittedName>
</protein>
<keyword evidence="2" id="KW-1185">Reference proteome</keyword>
<evidence type="ECO:0000313" key="2">
    <source>
        <dbReference type="Proteomes" id="UP000604273"/>
    </source>
</evidence>
<dbReference type="Proteomes" id="UP000604273">
    <property type="component" value="Unassembled WGS sequence"/>
</dbReference>
<organism evidence="1 2">
    <name type="scientific">Fusarium gaditjirri</name>
    <dbReference type="NCBI Taxonomy" id="282569"/>
    <lineage>
        <taxon>Eukaryota</taxon>
        <taxon>Fungi</taxon>
        <taxon>Dikarya</taxon>
        <taxon>Ascomycota</taxon>
        <taxon>Pezizomycotina</taxon>
        <taxon>Sordariomycetes</taxon>
        <taxon>Hypocreomycetidae</taxon>
        <taxon>Hypocreales</taxon>
        <taxon>Nectriaceae</taxon>
        <taxon>Fusarium</taxon>
        <taxon>Fusarium nisikadoi species complex</taxon>
    </lineage>
</organism>
<reference evidence="1" key="1">
    <citation type="journal article" date="2020" name="BMC Genomics">
        <title>Correction to: Identification and distribution of gene clusters required for synthesis of sphingolipid metabolism inhibitors in diverse species of the filamentous fungus Fusarium.</title>
        <authorList>
            <person name="Kim H.S."/>
            <person name="Lohmar J.M."/>
            <person name="Busman M."/>
            <person name="Brown D.W."/>
            <person name="Naumann T.A."/>
            <person name="Divon H.H."/>
            <person name="Lysoe E."/>
            <person name="Uhlig S."/>
            <person name="Proctor R.H."/>
        </authorList>
    </citation>
    <scope>NUCLEOTIDE SEQUENCE</scope>
    <source>
        <strain evidence="1">NRRL 45417</strain>
    </source>
</reference>
<comment type="caution">
    <text evidence="1">The sequence shown here is derived from an EMBL/GenBank/DDBJ whole genome shotgun (WGS) entry which is preliminary data.</text>
</comment>
<sequence length="250" mass="28338">MSFITTTFRGLWPSSADQQRTDYAAAQRWYGTRGNNDLMAALQFRPSSLGCPSNTSARSILPALLVVPVLLGRPVACSDVVADSMNVRLSLTESVTPSHRQSCGSGWIGQGYRGVLILGESRQDNEATGDMLQRHEWWVETVDDETQRLLRLTMSIQHVQSLLSDNRDLRNGTQQSHPDNAKLRLKRKTQQVETPEQVTAFGEEVETLSRLEQHLINLKTMLKYYRYFREDTRPACRYHGEAPLTRLTLS</sequence>
<dbReference type="EMBL" id="JABFAI010000510">
    <property type="protein sequence ID" value="KAF4943694.1"/>
    <property type="molecule type" value="Genomic_DNA"/>
</dbReference>
<accession>A0A8H4SQM1</accession>
<name>A0A8H4SQM1_9HYPO</name>
<proteinExistence type="predicted"/>
<reference evidence="1" key="2">
    <citation type="submission" date="2020-05" db="EMBL/GenBank/DDBJ databases">
        <authorList>
            <person name="Kim H.-S."/>
            <person name="Proctor R.H."/>
            <person name="Brown D.W."/>
        </authorList>
    </citation>
    <scope>NUCLEOTIDE SEQUENCE</scope>
    <source>
        <strain evidence="1">NRRL 45417</strain>
    </source>
</reference>